<dbReference type="SUPFAM" id="SSF53474">
    <property type="entry name" value="alpha/beta-Hydrolases"/>
    <property type="match status" value="1"/>
</dbReference>
<evidence type="ECO:0000313" key="5">
    <source>
        <dbReference type="EMBL" id="GEJ59113.1"/>
    </source>
</evidence>
<dbReference type="Pfam" id="PF12146">
    <property type="entry name" value="Hydrolase_4"/>
    <property type="match status" value="1"/>
</dbReference>
<feature type="active site" description="Nucleophile" evidence="2">
    <location>
        <position position="104"/>
    </location>
</feature>
<accession>A0A7I9VRQ9</accession>
<dbReference type="PIRSF" id="PIRSF017388">
    <property type="entry name" value="Esterase_lipase"/>
    <property type="match status" value="1"/>
</dbReference>
<feature type="active site" description="Charge relay system" evidence="2">
    <location>
        <position position="213"/>
    </location>
</feature>
<dbReference type="InterPro" id="IPR022742">
    <property type="entry name" value="Hydrolase_4"/>
</dbReference>
<dbReference type="PRINTS" id="PR00111">
    <property type="entry name" value="ABHYDROLASE"/>
</dbReference>
<dbReference type="GO" id="GO:0052689">
    <property type="term" value="F:carboxylic ester hydrolase activity"/>
    <property type="evidence" value="ECO:0007669"/>
    <property type="project" value="InterPro"/>
</dbReference>
<dbReference type="PANTHER" id="PTHR43798:SF31">
    <property type="entry name" value="AB HYDROLASE SUPERFAMILY PROTEIN YCLE"/>
    <property type="match status" value="1"/>
</dbReference>
<feature type="active site" description="Charge relay system" evidence="2">
    <location>
        <position position="243"/>
    </location>
</feature>
<dbReference type="InterPro" id="IPR029058">
    <property type="entry name" value="AB_hydrolase_fold"/>
</dbReference>
<dbReference type="RefSeq" id="WP_235969711.1">
    <property type="nucleotide sequence ID" value="NZ_BJTG01000010.1"/>
</dbReference>
<evidence type="ECO:0000256" key="1">
    <source>
        <dbReference type="ARBA" id="ARBA00022801"/>
    </source>
</evidence>
<proteinExistence type="predicted"/>
<dbReference type="EMBL" id="BJTG01000010">
    <property type="protein sequence ID" value="GEJ59113.1"/>
    <property type="molecule type" value="Genomic_DNA"/>
</dbReference>
<reference evidence="6" key="1">
    <citation type="journal article" date="2020" name="Appl. Environ. Microbiol.">
        <title>Diazotrophic Anaeromyxobacter Isolates from Soils.</title>
        <authorList>
            <person name="Masuda Y."/>
            <person name="Yamanaka H."/>
            <person name="Xu Z.X."/>
            <person name="Shiratori Y."/>
            <person name="Aono T."/>
            <person name="Amachi S."/>
            <person name="Senoo K."/>
            <person name="Itoh H."/>
        </authorList>
    </citation>
    <scope>NUCLEOTIDE SEQUENCE [LARGE SCALE GENOMIC DNA]</scope>
    <source>
        <strain evidence="6">R267</strain>
    </source>
</reference>
<name>A0A7I9VRQ9_9BACT</name>
<keyword evidence="1" id="KW-0378">Hydrolase</keyword>
<feature type="domain" description="Serine aminopeptidase S33" evidence="4">
    <location>
        <begin position="32"/>
        <end position="245"/>
    </location>
</feature>
<sequence length="275" mass="28007">MTAPIARAVAAAPPGGARGAAFDLEGGPDAALLLHGLTGSPFEVRHVAERLQQDGLRCLGPVLPGHGGSPEALAPVAWRDWVEGARRDLARLDGARRVFLVGCSMGALVACALAAARPGRVAGLALLAPALQLSGAARVAGAVARALPFGRRLPPVPKLGGSDVRDPVARRDNPAMAAVPLSAVGELLALAREVERLLPAVRAPALVVAGGQDHTVAMEGARRLAARVGSGPARLLVLQESFHLVGIDVERDRCAGEVAAFFSSIPPSAAEGTSP</sequence>
<dbReference type="InterPro" id="IPR012354">
    <property type="entry name" value="Esterase_lipase"/>
</dbReference>
<evidence type="ECO:0000256" key="3">
    <source>
        <dbReference type="SAM" id="Phobius"/>
    </source>
</evidence>
<keyword evidence="3" id="KW-0472">Membrane</keyword>
<evidence type="ECO:0000256" key="2">
    <source>
        <dbReference type="PIRSR" id="PIRSR017388-1"/>
    </source>
</evidence>
<comment type="caution">
    <text evidence="5">The sequence shown here is derived from an EMBL/GenBank/DDBJ whole genome shotgun (WGS) entry which is preliminary data.</text>
</comment>
<keyword evidence="3" id="KW-1133">Transmembrane helix</keyword>
<dbReference type="GO" id="GO:0016020">
    <property type="term" value="C:membrane"/>
    <property type="evidence" value="ECO:0007669"/>
    <property type="project" value="TreeGrafter"/>
</dbReference>
<dbReference type="AlphaFoldDB" id="A0A7I9VRQ9"/>
<keyword evidence="6" id="KW-1185">Reference proteome</keyword>
<organism evidence="5 6">
    <name type="scientific">Anaeromyxobacter diazotrophicus</name>
    <dbReference type="NCBI Taxonomy" id="2590199"/>
    <lineage>
        <taxon>Bacteria</taxon>
        <taxon>Pseudomonadati</taxon>
        <taxon>Myxococcota</taxon>
        <taxon>Myxococcia</taxon>
        <taxon>Myxococcales</taxon>
        <taxon>Cystobacterineae</taxon>
        <taxon>Anaeromyxobacteraceae</taxon>
        <taxon>Anaeromyxobacter</taxon>
    </lineage>
</organism>
<dbReference type="PANTHER" id="PTHR43798">
    <property type="entry name" value="MONOACYLGLYCEROL LIPASE"/>
    <property type="match status" value="1"/>
</dbReference>
<feature type="transmembrane region" description="Helical" evidence="3">
    <location>
        <begin position="98"/>
        <end position="116"/>
    </location>
</feature>
<evidence type="ECO:0000259" key="4">
    <source>
        <dbReference type="Pfam" id="PF12146"/>
    </source>
</evidence>
<gene>
    <name evidence="5" type="ORF">AMYX_38540</name>
</gene>
<protein>
    <submittedName>
        <fullName evidence="5">Carboxylesterase</fullName>
    </submittedName>
</protein>
<dbReference type="InterPro" id="IPR000073">
    <property type="entry name" value="AB_hydrolase_1"/>
</dbReference>
<evidence type="ECO:0000313" key="6">
    <source>
        <dbReference type="Proteomes" id="UP000503640"/>
    </source>
</evidence>
<keyword evidence="3" id="KW-0812">Transmembrane</keyword>
<dbReference type="Proteomes" id="UP000503640">
    <property type="component" value="Unassembled WGS sequence"/>
</dbReference>
<dbReference type="InterPro" id="IPR050266">
    <property type="entry name" value="AB_hydrolase_sf"/>
</dbReference>
<dbReference type="Gene3D" id="3.40.50.1820">
    <property type="entry name" value="alpha/beta hydrolase"/>
    <property type="match status" value="1"/>
</dbReference>